<protein>
    <submittedName>
        <fullName evidence="1">RRM domain-containing protein</fullName>
    </submittedName>
</protein>
<gene>
    <name evidence="1" type="ORF">PODLI_1B027241</name>
</gene>
<accession>A0AA35LHU9</accession>
<dbReference type="EMBL" id="OX395142">
    <property type="protein sequence ID" value="CAI5796137.1"/>
    <property type="molecule type" value="Genomic_DNA"/>
</dbReference>
<sequence length="86" mass="9378">MESLWMGVRSEWTRLENPPVALLEAEGVDVDSPEEVEDMEVAVMITEAVAMVDLETIMAAGTKEAMETVTLGAPTEITMITSLHRA</sequence>
<proteinExistence type="predicted"/>
<organism evidence="1 2">
    <name type="scientific">Podarcis lilfordi</name>
    <name type="common">Lilford's wall lizard</name>
    <dbReference type="NCBI Taxonomy" id="74358"/>
    <lineage>
        <taxon>Eukaryota</taxon>
        <taxon>Metazoa</taxon>
        <taxon>Chordata</taxon>
        <taxon>Craniata</taxon>
        <taxon>Vertebrata</taxon>
        <taxon>Euteleostomi</taxon>
        <taxon>Lepidosauria</taxon>
        <taxon>Squamata</taxon>
        <taxon>Bifurcata</taxon>
        <taxon>Unidentata</taxon>
        <taxon>Episquamata</taxon>
        <taxon>Laterata</taxon>
        <taxon>Lacertibaenia</taxon>
        <taxon>Lacertidae</taxon>
        <taxon>Podarcis</taxon>
    </lineage>
</organism>
<dbReference type="Proteomes" id="UP001178461">
    <property type="component" value="Chromosome 17"/>
</dbReference>
<evidence type="ECO:0000313" key="2">
    <source>
        <dbReference type="Proteomes" id="UP001178461"/>
    </source>
</evidence>
<dbReference type="AlphaFoldDB" id="A0AA35LHU9"/>
<name>A0AA35LHU9_9SAUR</name>
<evidence type="ECO:0000313" key="1">
    <source>
        <dbReference type="EMBL" id="CAI5796137.1"/>
    </source>
</evidence>
<reference evidence="1" key="1">
    <citation type="submission" date="2022-12" db="EMBL/GenBank/DDBJ databases">
        <authorList>
            <person name="Alioto T."/>
            <person name="Alioto T."/>
            <person name="Gomez Garrido J."/>
        </authorList>
    </citation>
    <scope>NUCLEOTIDE SEQUENCE</scope>
</reference>
<keyword evidence="2" id="KW-1185">Reference proteome</keyword>